<evidence type="ECO:0000256" key="7">
    <source>
        <dbReference type="SAM" id="Phobius"/>
    </source>
</evidence>
<dbReference type="InterPro" id="IPR017039">
    <property type="entry name" value="Virul_fac_BrkB"/>
</dbReference>
<dbReference type="EMBL" id="QKZL01000002">
    <property type="protein sequence ID" value="PZX18893.1"/>
    <property type="molecule type" value="Genomic_DNA"/>
</dbReference>
<feature type="transmembrane region" description="Helical" evidence="7">
    <location>
        <begin position="57"/>
        <end position="79"/>
    </location>
</feature>
<evidence type="ECO:0000313" key="8">
    <source>
        <dbReference type="EMBL" id="PZX18893.1"/>
    </source>
</evidence>
<keyword evidence="4 7" id="KW-1133">Transmembrane helix</keyword>
<sequence length="328" mass="35457">MRTEIRLGTELTFVADAESGMGGYVRQQWNWRLWWSAAKGVFNESNTNNLALISAGVAFYGMLAIFPTVAAVIAIWGFFANPIEVQDEIELLRGFMPGDAYAIVDQQVSTLVSANSSTLGWATALSLAAALWSSRAGVASLITGLNAIYREKNRIGVRQIAAAFGVTFLLIGVALVALCCVVILPIVLNFLPLGPLTTLLVASVRWVVALGVLIVALGVVYRFGPNRRRARTGWLTPGALVAVIIWGAISWAFSFYISNFGNYNEIYGTLGAVMALLMWLYLSAFSVLLGASLNAELELRTKEDTTVGSERPMGQRRATVADSYVSDS</sequence>
<comment type="subcellular location">
    <subcellularLocation>
        <location evidence="1">Cell membrane</location>
        <topology evidence="1">Multi-pass membrane protein</topology>
    </subcellularLocation>
</comment>
<dbReference type="NCBIfam" id="TIGR00765">
    <property type="entry name" value="yihY_not_rbn"/>
    <property type="match status" value="1"/>
</dbReference>
<dbReference type="AlphaFoldDB" id="A0A2W7NHF4"/>
<dbReference type="Pfam" id="PF03631">
    <property type="entry name" value="Virul_fac_BrkB"/>
    <property type="match status" value="1"/>
</dbReference>
<feature type="transmembrane region" description="Helical" evidence="7">
    <location>
        <begin position="199"/>
        <end position="221"/>
    </location>
</feature>
<evidence type="ECO:0000256" key="3">
    <source>
        <dbReference type="ARBA" id="ARBA00022692"/>
    </source>
</evidence>
<evidence type="ECO:0000313" key="9">
    <source>
        <dbReference type="Proteomes" id="UP000248916"/>
    </source>
</evidence>
<name>A0A2W7NHF4_9RHOB</name>
<keyword evidence="2" id="KW-1003">Cell membrane</keyword>
<keyword evidence="3 7" id="KW-0812">Transmembrane</keyword>
<keyword evidence="9" id="KW-1185">Reference proteome</keyword>
<feature type="transmembrane region" description="Helical" evidence="7">
    <location>
        <begin position="269"/>
        <end position="293"/>
    </location>
</feature>
<dbReference type="PANTHER" id="PTHR30213">
    <property type="entry name" value="INNER MEMBRANE PROTEIN YHJD"/>
    <property type="match status" value="1"/>
</dbReference>
<evidence type="ECO:0000256" key="6">
    <source>
        <dbReference type="SAM" id="MobiDB-lite"/>
    </source>
</evidence>
<feature type="transmembrane region" description="Helical" evidence="7">
    <location>
        <begin position="160"/>
        <end position="187"/>
    </location>
</feature>
<dbReference type="PIRSF" id="PIRSF035875">
    <property type="entry name" value="RNase_BN"/>
    <property type="match status" value="1"/>
</dbReference>
<comment type="caution">
    <text evidence="8">The sequence shown here is derived from an EMBL/GenBank/DDBJ whole genome shotgun (WGS) entry which is preliminary data.</text>
</comment>
<accession>A0A2W7NHF4</accession>
<proteinExistence type="predicted"/>
<keyword evidence="5 7" id="KW-0472">Membrane</keyword>
<gene>
    <name evidence="8" type="ORF">LX81_00586</name>
</gene>
<evidence type="ECO:0000256" key="1">
    <source>
        <dbReference type="ARBA" id="ARBA00004651"/>
    </source>
</evidence>
<dbReference type="Proteomes" id="UP000248916">
    <property type="component" value="Unassembled WGS sequence"/>
</dbReference>
<evidence type="ECO:0000256" key="2">
    <source>
        <dbReference type="ARBA" id="ARBA00022475"/>
    </source>
</evidence>
<evidence type="ECO:0000256" key="4">
    <source>
        <dbReference type="ARBA" id="ARBA00022989"/>
    </source>
</evidence>
<dbReference type="GO" id="GO:0005886">
    <property type="term" value="C:plasma membrane"/>
    <property type="evidence" value="ECO:0007669"/>
    <property type="project" value="UniProtKB-SubCell"/>
</dbReference>
<organism evidence="8 9">
    <name type="scientific">Palleronia aestuarii</name>
    <dbReference type="NCBI Taxonomy" id="568105"/>
    <lineage>
        <taxon>Bacteria</taxon>
        <taxon>Pseudomonadati</taxon>
        <taxon>Pseudomonadota</taxon>
        <taxon>Alphaproteobacteria</taxon>
        <taxon>Rhodobacterales</taxon>
        <taxon>Roseobacteraceae</taxon>
        <taxon>Palleronia</taxon>
    </lineage>
</organism>
<dbReference type="PANTHER" id="PTHR30213:SF0">
    <property type="entry name" value="UPF0761 MEMBRANE PROTEIN YIHY"/>
    <property type="match status" value="1"/>
</dbReference>
<protein>
    <submittedName>
        <fullName evidence="8">Membrane protein</fullName>
    </submittedName>
</protein>
<feature type="transmembrane region" description="Helical" evidence="7">
    <location>
        <begin position="121"/>
        <end position="148"/>
    </location>
</feature>
<reference evidence="8 9" key="1">
    <citation type="submission" date="2018-06" db="EMBL/GenBank/DDBJ databases">
        <title>Genomic Encyclopedia of Archaeal and Bacterial Type Strains, Phase II (KMG-II): from individual species to whole genera.</title>
        <authorList>
            <person name="Goeker M."/>
        </authorList>
    </citation>
    <scope>NUCLEOTIDE SEQUENCE [LARGE SCALE GENOMIC DNA]</scope>
    <source>
        <strain evidence="8 9">DSM 22009</strain>
    </source>
</reference>
<feature type="transmembrane region" description="Helical" evidence="7">
    <location>
        <begin position="233"/>
        <end position="257"/>
    </location>
</feature>
<feature type="region of interest" description="Disordered" evidence="6">
    <location>
        <begin position="304"/>
        <end position="328"/>
    </location>
</feature>
<evidence type="ECO:0000256" key="5">
    <source>
        <dbReference type="ARBA" id="ARBA00023136"/>
    </source>
</evidence>